<comment type="cofactor">
    <cofactor evidence="1 13">
        <name>heme</name>
        <dbReference type="ChEBI" id="CHEBI:30413"/>
    </cofactor>
</comment>
<feature type="binding site" description="axial binding residue" evidence="13">
    <location>
        <position position="436"/>
    </location>
    <ligand>
        <name>heme</name>
        <dbReference type="ChEBI" id="CHEBI:30413"/>
    </ligand>
    <ligandPart>
        <name>Fe</name>
        <dbReference type="ChEBI" id="CHEBI:18248"/>
    </ligandPart>
</feature>
<keyword evidence="7" id="KW-0256">Endoplasmic reticulum</keyword>
<feature type="signal peptide" evidence="15">
    <location>
        <begin position="1"/>
        <end position="23"/>
    </location>
</feature>
<dbReference type="InterPro" id="IPR036396">
    <property type="entry name" value="Cyt_P450_sf"/>
</dbReference>
<protein>
    <submittedName>
        <fullName evidence="16">Cytochrome P450 2A13-like</fullName>
    </submittedName>
</protein>
<evidence type="ECO:0000256" key="9">
    <source>
        <dbReference type="ARBA" id="ARBA00023002"/>
    </source>
</evidence>
<dbReference type="InterPro" id="IPR008067">
    <property type="entry name" value="Cyt_P450_E_grp-I_CYP2A-like"/>
</dbReference>
<evidence type="ECO:0000256" key="14">
    <source>
        <dbReference type="RuleBase" id="RU000461"/>
    </source>
</evidence>
<evidence type="ECO:0000256" key="15">
    <source>
        <dbReference type="SAM" id="SignalP"/>
    </source>
</evidence>
<gene>
    <name evidence="16" type="ORF">PODLI_1B025882</name>
</gene>
<dbReference type="GO" id="GO:0020037">
    <property type="term" value="F:heme binding"/>
    <property type="evidence" value="ECO:0007669"/>
    <property type="project" value="InterPro"/>
</dbReference>
<keyword evidence="10 13" id="KW-0408">Iron</keyword>
<sequence length="580" mass="66608">MDILGPWTLLLASFLFCLLFLSAWKKKEKLPPGPTPLPFIGNLLQVNTKDMYQSLMKIREKYGPVYTIHLGPRRVVVLCGYNAVKEALVNQSEEFGGRGEQATFDWLFRGYGLGFSNGERAKQLRLFSITTLRNFGMGKRSVEERILEETHFLLESLRETKSAPFDPTYTLSRTVCNIISSIAFGDRFEYEDQEFHSLLSMMLGSLQFTCTSWGQLYDMFSGVMQYLPGPQHKAFKQLLGLEKFIMEKAKAQEETLDPNSPRDFIDCFLVKMQQEKENTNTEFFLKNLVMTTLTIFFAGTESISTTLRYGFLLLLKYPEVEEKVHEEIERVIGSNRTPNMDDRPLMPYTDAVIHEIQRFTNMFPSGVARCVTRDTQFRGYTIPKGTEVFPMLGSVLTDAQHFARPDVFDPQHFLDEKGQFKKNEAFMPFSAGKRYCLGEQLARKELFLIFTSILQNFRFKSPIPSEQIDISPMLIREKYGPVFTIHLGPRRVVVLCGYDAVKEALVDQAEEFSGRGEQATFDWLFRGYGVVFSNGERAKQLRRFSITTLRNFGMGRRSIEDRIMDPLPAGIPEGNKKRTL</sequence>
<dbReference type="GO" id="GO:0005506">
    <property type="term" value="F:iron ion binding"/>
    <property type="evidence" value="ECO:0007669"/>
    <property type="project" value="InterPro"/>
</dbReference>
<dbReference type="PRINTS" id="PR01684">
    <property type="entry name" value="EP450ICYP2A"/>
</dbReference>
<dbReference type="PRINTS" id="PR00463">
    <property type="entry name" value="EP450I"/>
</dbReference>
<dbReference type="Pfam" id="PF00067">
    <property type="entry name" value="p450"/>
    <property type="match status" value="2"/>
</dbReference>
<evidence type="ECO:0000256" key="7">
    <source>
        <dbReference type="ARBA" id="ARBA00022824"/>
    </source>
</evidence>
<dbReference type="GO" id="GO:0005789">
    <property type="term" value="C:endoplasmic reticulum membrane"/>
    <property type="evidence" value="ECO:0007669"/>
    <property type="project" value="UniProtKB-SubCell"/>
</dbReference>
<evidence type="ECO:0000256" key="5">
    <source>
        <dbReference type="ARBA" id="ARBA00022617"/>
    </source>
</evidence>
<reference evidence="16" key="1">
    <citation type="submission" date="2022-12" db="EMBL/GenBank/DDBJ databases">
        <authorList>
            <person name="Alioto T."/>
            <person name="Alioto T."/>
            <person name="Gomez Garrido J."/>
        </authorList>
    </citation>
    <scope>NUCLEOTIDE SEQUENCE</scope>
</reference>
<dbReference type="InterPro" id="IPR002401">
    <property type="entry name" value="Cyt_P450_E_grp-I"/>
</dbReference>
<evidence type="ECO:0000256" key="6">
    <source>
        <dbReference type="ARBA" id="ARBA00022723"/>
    </source>
</evidence>
<dbReference type="InterPro" id="IPR017972">
    <property type="entry name" value="Cyt_P450_CS"/>
</dbReference>
<dbReference type="GO" id="GO:0016712">
    <property type="term" value="F:oxidoreductase activity, acting on paired donors, with incorporation or reduction of molecular oxygen, reduced flavin or flavoprotein as one donor, and incorporation of one atom of oxygen"/>
    <property type="evidence" value="ECO:0007669"/>
    <property type="project" value="InterPro"/>
</dbReference>
<dbReference type="PANTHER" id="PTHR24300:SF180">
    <property type="entry name" value="CYTOCHROME P450 2A6"/>
    <property type="match status" value="1"/>
</dbReference>
<evidence type="ECO:0000256" key="12">
    <source>
        <dbReference type="ARBA" id="ARBA00023136"/>
    </source>
</evidence>
<dbReference type="SUPFAM" id="SSF48264">
    <property type="entry name" value="Cytochrome P450"/>
    <property type="match status" value="2"/>
</dbReference>
<dbReference type="PROSITE" id="PS00086">
    <property type="entry name" value="CYTOCHROME_P450"/>
    <property type="match status" value="1"/>
</dbReference>
<dbReference type="FunFam" id="1.10.630.10:FF:000238">
    <property type="entry name" value="Cytochrome P450 2A6"/>
    <property type="match status" value="1"/>
</dbReference>
<dbReference type="EMBL" id="OX395133">
    <property type="protein sequence ID" value="CAI5780751.1"/>
    <property type="molecule type" value="Genomic_DNA"/>
</dbReference>
<keyword evidence="9 14" id="KW-0560">Oxidoreductase</keyword>
<evidence type="ECO:0000256" key="10">
    <source>
        <dbReference type="ARBA" id="ARBA00023004"/>
    </source>
</evidence>
<evidence type="ECO:0000256" key="1">
    <source>
        <dbReference type="ARBA" id="ARBA00001971"/>
    </source>
</evidence>
<dbReference type="PRINTS" id="PR00385">
    <property type="entry name" value="P450"/>
</dbReference>
<evidence type="ECO:0000313" key="16">
    <source>
        <dbReference type="EMBL" id="CAI5780751.1"/>
    </source>
</evidence>
<keyword evidence="5 13" id="KW-0349">Heme</keyword>
<dbReference type="InterPro" id="IPR001128">
    <property type="entry name" value="Cyt_P450"/>
</dbReference>
<keyword evidence="11 14" id="KW-0503">Monooxygenase</keyword>
<dbReference type="PANTHER" id="PTHR24300">
    <property type="entry name" value="CYTOCHROME P450 508A4-RELATED"/>
    <property type="match status" value="1"/>
</dbReference>
<organism evidence="16 17">
    <name type="scientific">Podarcis lilfordi</name>
    <name type="common">Lilford's wall lizard</name>
    <dbReference type="NCBI Taxonomy" id="74358"/>
    <lineage>
        <taxon>Eukaryota</taxon>
        <taxon>Metazoa</taxon>
        <taxon>Chordata</taxon>
        <taxon>Craniata</taxon>
        <taxon>Vertebrata</taxon>
        <taxon>Euteleostomi</taxon>
        <taxon>Lepidosauria</taxon>
        <taxon>Squamata</taxon>
        <taxon>Bifurcata</taxon>
        <taxon>Unidentata</taxon>
        <taxon>Episquamata</taxon>
        <taxon>Laterata</taxon>
        <taxon>Lacertibaenia</taxon>
        <taxon>Lacertidae</taxon>
        <taxon>Podarcis</taxon>
    </lineage>
</organism>
<comment type="similarity">
    <text evidence="4 14">Belongs to the cytochrome P450 family.</text>
</comment>
<keyword evidence="6 13" id="KW-0479">Metal-binding</keyword>
<keyword evidence="17" id="KW-1185">Reference proteome</keyword>
<comment type="subcellular location">
    <subcellularLocation>
        <location evidence="3">Endoplasmic reticulum membrane</location>
        <topology evidence="3">Peripheral membrane protein</topology>
    </subcellularLocation>
    <subcellularLocation>
        <location evidence="2">Microsome membrane</location>
        <topology evidence="2">Peripheral membrane protein</topology>
    </subcellularLocation>
</comment>
<dbReference type="GO" id="GO:0019373">
    <property type="term" value="P:epoxygenase P450 pathway"/>
    <property type="evidence" value="ECO:0007669"/>
    <property type="project" value="TreeGrafter"/>
</dbReference>
<dbReference type="Proteomes" id="UP001178461">
    <property type="component" value="Chromosome 8"/>
</dbReference>
<evidence type="ECO:0000256" key="8">
    <source>
        <dbReference type="ARBA" id="ARBA00022848"/>
    </source>
</evidence>
<keyword evidence="8" id="KW-0492">Microsome</keyword>
<evidence type="ECO:0000256" key="11">
    <source>
        <dbReference type="ARBA" id="ARBA00023033"/>
    </source>
</evidence>
<dbReference type="GO" id="GO:0008392">
    <property type="term" value="F:arachidonate epoxygenase activity"/>
    <property type="evidence" value="ECO:0007669"/>
    <property type="project" value="TreeGrafter"/>
</dbReference>
<dbReference type="AlphaFoldDB" id="A0AA35KNJ2"/>
<dbReference type="GO" id="GO:0006805">
    <property type="term" value="P:xenobiotic metabolic process"/>
    <property type="evidence" value="ECO:0007669"/>
    <property type="project" value="TreeGrafter"/>
</dbReference>
<evidence type="ECO:0000256" key="13">
    <source>
        <dbReference type="PIRSR" id="PIRSR602401-1"/>
    </source>
</evidence>
<evidence type="ECO:0000256" key="4">
    <source>
        <dbReference type="ARBA" id="ARBA00010617"/>
    </source>
</evidence>
<dbReference type="InterPro" id="IPR050182">
    <property type="entry name" value="Cytochrome_P450_fam2"/>
</dbReference>
<accession>A0AA35KNJ2</accession>
<dbReference type="Gene3D" id="1.10.630.10">
    <property type="entry name" value="Cytochrome P450"/>
    <property type="match status" value="2"/>
</dbReference>
<evidence type="ECO:0000313" key="17">
    <source>
        <dbReference type="Proteomes" id="UP001178461"/>
    </source>
</evidence>
<feature type="chain" id="PRO_5041420944" evidence="15">
    <location>
        <begin position="24"/>
        <end position="580"/>
    </location>
</feature>
<keyword evidence="12" id="KW-0472">Membrane</keyword>
<name>A0AA35KNJ2_9SAUR</name>
<evidence type="ECO:0000256" key="2">
    <source>
        <dbReference type="ARBA" id="ARBA00004174"/>
    </source>
</evidence>
<evidence type="ECO:0000256" key="3">
    <source>
        <dbReference type="ARBA" id="ARBA00004406"/>
    </source>
</evidence>
<proteinExistence type="inferred from homology"/>
<keyword evidence="15" id="KW-0732">Signal</keyword>